<dbReference type="GO" id="GO:0005685">
    <property type="term" value="C:U1 snRNP"/>
    <property type="evidence" value="ECO:0007669"/>
    <property type="project" value="InterPro"/>
</dbReference>
<reference evidence="2" key="1">
    <citation type="journal article" date="2023" name="Nat. Microbiol.">
        <title>Babesia duncani multi-omics identifies virulence factors and drug targets.</title>
        <authorList>
            <person name="Singh P."/>
            <person name="Lonardi S."/>
            <person name="Liang Q."/>
            <person name="Vydyam P."/>
            <person name="Khabirova E."/>
            <person name="Fang T."/>
            <person name="Gihaz S."/>
            <person name="Thekkiniath J."/>
            <person name="Munshi M."/>
            <person name="Abel S."/>
            <person name="Ciampossin L."/>
            <person name="Batugedara G."/>
            <person name="Gupta M."/>
            <person name="Lu X.M."/>
            <person name="Lenz T."/>
            <person name="Chakravarty S."/>
            <person name="Cornillot E."/>
            <person name="Hu Y."/>
            <person name="Ma W."/>
            <person name="Gonzalez L.M."/>
            <person name="Sanchez S."/>
            <person name="Estrada K."/>
            <person name="Sanchez-Flores A."/>
            <person name="Montero E."/>
            <person name="Harb O.S."/>
            <person name="Le Roch K.G."/>
            <person name="Mamoun C.B."/>
        </authorList>
    </citation>
    <scope>NUCLEOTIDE SEQUENCE</scope>
    <source>
        <strain evidence="2">WA1</strain>
    </source>
</reference>
<organism evidence="2 3">
    <name type="scientific">Babesia duncani</name>
    <dbReference type="NCBI Taxonomy" id="323732"/>
    <lineage>
        <taxon>Eukaryota</taxon>
        <taxon>Sar</taxon>
        <taxon>Alveolata</taxon>
        <taxon>Apicomplexa</taxon>
        <taxon>Aconoidasida</taxon>
        <taxon>Piroplasmida</taxon>
        <taxon>Babesiidae</taxon>
        <taxon>Babesia</taxon>
    </lineage>
</organism>
<dbReference type="AlphaFoldDB" id="A0AAD9UN98"/>
<dbReference type="PANTHER" id="PTHR12375">
    <property type="entry name" value="RNA-BINDING PROTEIN LUC7-RELATED"/>
    <property type="match status" value="1"/>
</dbReference>
<gene>
    <name evidence="2" type="ORF">BdWA1_003258</name>
</gene>
<evidence type="ECO:0000256" key="1">
    <source>
        <dbReference type="ARBA" id="ARBA00005655"/>
    </source>
</evidence>
<evidence type="ECO:0000313" key="2">
    <source>
        <dbReference type="EMBL" id="KAK2195581.1"/>
    </source>
</evidence>
<dbReference type="Pfam" id="PF03194">
    <property type="entry name" value="LUC7"/>
    <property type="match status" value="1"/>
</dbReference>
<dbReference type="RefSeq" id="XP_067802424.1">
    <property type="nucleotide sequence ID" value="XM_067948273.1"/>
</dbReference>
<protein>
    <submittedName>
        <fullName evidence="2">Luc7-related</fullName>
    </submittedName>
</protein>
<proteinExistence type="inferred from homology"/>
<comment type="similarity">
    <text evidence="1">Belongs to the Luc7 family.</text>
</comment>
<name>A0AAD9UN98_9APIC</name>
<dbReference type="KEGG" id="bdw:94337555"/>
<sequence>MDDIRAQWAQLMGEYTSEQAQRKPLSCHDATVCKMYLCGICPHDLFENTKHYLGECSKVHSESLRLEYVYKAVDISRYLKHRHEQYYGYEAETLRQILPLIAECDRRIAKGKARAQDDKKDRKVTDVAVIDEARRIDAEIFKHMSMADELGTRGEIEASYRQLELIEALKKNKLEMLEKAGDVCYQQKLKPCDVCGALLSGKLLSILLM</sequence>
<keyword evidence="3" id="KW-1185">Reference proteome</keyword>
<dbReference type="Proteomes" id="UP001214638">
    <property type="component" value="Unassembled WGS sequence"/>
</dbReference>
<dbReference type="EMBL" id="JALLKP010000004">
    <property type="protein sequence ID" value="KAK2195581.1"/>
    <property type="molecule type" value="Genomic_DNA"/>
</dbReference>
<dbReference type="GO" id="GO:0006376">
    <property type="term" value="P:mRNA splice site recognition"/>
    <property type="evidence" value="ECO:0007669"/>
    <property type="project" value="InterPro"/>
</dbReference>
<dbReference type="InterPro" id="IPR004882">
    <property type="entry name" value="Luc7-rel"/>
</dbReference>
<dbReference type="GO" id="GO:0003729">
    <property type="term" value="F:mRNA binding"/>
    <property type="evidence" value="ECO:0007669"/>
    <property type="project" value="InterPro"/>
</dbReference>
<accession>A0AAD9UN98</accession>
<evidence type="ECO:0000313" key="3">
    <source>
        <dbReference type="Proteomes" id="UP001214638"/>
    </source>
</evidence>
<comment type="caution">
    <text evidence="2">The sequence shown here is derived from an EMBL/GenBank/DDBJ whole genome shotgun (WGS) entry which is preliminary data.</text>
</comment>
<dbReference type="GeneID" id="94337555"/>